<comment type="caution">
    <text evidence="1">The sequence shown here is derived from an EMBL/GenBank/DDBJ whole genome shotgun (WGS) entry which is preliminary data.</text>
</comment>
<dbReference type="Proteomes" id="UP001164776">
    <property type="component" value="Unassembled WGS sequence"/>
</dbReference>
<protein>
    <submittedName>
        <fullName evidence="1">Uncharacterized protein</fullName>
    </submittedName>
</protein>
<reference evidence="1 2" key="1">
    <citation type="submission" date="2022-10" db="EMBL/GenBank/DDBJ databases">
        <title>WGS assembly of Paspalum vaginatum 540-79.</title>
        <authorList>
            <person name="Sun G."/>
            <person name="Wase N."/>
            <person name="Shu S."/>
            <person name="Jenkins J."/>
            <person name="Zhou B."/>
            <person name="Torres-Rodriguez J."/>
            <person name="Chen C."/>
            <person name="Sandor L."/>
            <person name="Plott C."/>
            <person name="Yoshinga Y."/>
            <person name="Daum C."/>
            <person name="Qi P."/>
            <person name="Barry K."/>
            <person name="Lipzen A."/>
            <person name="Berry L."/>
            <person name="Pedersen C."/>
            <person name="Gottilla T."/>
            <person name="Foltz A."/>
            <person name="Yu H."/>
            <person name="O'Malley R."/>
            <person name="Zhang C."/>
            <person name="Devos K."/>
            <person name="Sigmon B."/>
            <person name="Yu B."/>
            <person name="Obata T."/>
            <person name="Schmutz J."/>
            <person name="Schnable J."/>
        </authorList>
    </citation>
    <scope>NUCLEOTIDE SEQUENCE [LARGE SCALE GENOMIC DNA]</scope>
    <source>
        <strain evidence="2">cv. 540-79</strain>
    </source>
</reference>
<gene>
    <name evidence="1" type="ORF">BS78_K063600</name>
</gene>
<dbReference type="EMBL" id="MU630073">
    <property type="protein sequence ID" value="KAJ1254427.1"/>
    <property type="molecule type" value="Genomic_DNA"/>
</dbReference>
<dbReference type="InterPro" id="IPR012871">
    <property type="entry name" value="DUF1668_ORYSA"/>
</dbReference>
<dbReference type="AlphaFoldDB" id="A0A9W8CE52"/>
<dbReference type="PANTHER" id="PTHR33085">
    <property type="entry name" value="OS12G0113100 PROTEIN-RELATED"/>
    <property type="match status" value="1"/>
</dbReference>
<sequence length="325" mass="36205">MGLSRRFQNLIVDSTGGATCQPRPFGGPKWLRCVDVTRQLFDNTGTPPSAIGDGSESAVVEDSTSQTLETDASRQKNKQAGVAAALKMERIRLPRPMFRKVVMADQTQRMFLCDVGTRHVVLLPNLHKKKSRAISMFVPSADAEDPSNSGCLYIMVSIPRPEKGDSSQLSDQFEAFMTSEGLWRSQLIPPPRFIRSYAVVGSNICVSAKCSSTFNRYMASTSAERILTYCLDTRCNTWEVGTRVLPFYGKAEHVPELKLWFGISSEDGNLAAADLSAMDMDSQPQLGWVHSRESLLAYLGSGRFCILRFFKPTFMDDDEMPFLRI</sequence>
<dbReference type="PANTHER" id="PTHR33085:SF129">
    <property type="entry name" value="OS04G0426500 PROTEIN"/>
    <property type="match status" value="1"/>
</dbReference>
<dbReference type="Pfam" id="PF07893">
    <property type="entry name" value="DUF1668"/>
    <property type="match status" value="1"/>
</dbReference>
<keyword evidence="2" id="KW-1185">Reference proteome</keyword>
<evidence type="ECO:0000313" key="2">
    <source>
        <dbReference type="Proteomes" id="UP001164776"/>
    </source>
</evidence>
<accession>A0A9W8CE52</accession>
<name>A0A9W8CE52_9POAL</name>
<evidence type="ECO:0000313" key="1">
    <source>
        <dbReference type="EMBL" id="KAJ1254427.1"/>
    </source>
</evidence>
<organism evidence="1 2">
    <name type="scientific">Paspalum vaginatum</name>
    <name type="common">seashore paspalum</name>
    <dbReference type="NCBI Taxonomy" id="158149"/>
    <lineage>
        <taxon>Eukaryota</taxon>
        <taxon>Viridiplantae</taxon>
        <taxon>Streptophyta</taxon>
        <taxon>Embryophyta</taxon>
        <taxon>Tracheophyta</taxon>
        <taxon>Spermatophyta</taxon>
        <taxon>Magnoliopsida</taxon>
        <taxon>Liliopsida</taxon>
        <taxon>Poales</taxon>
        <taxon>Poaceae</taxon>
        <taxon>PACMAD clade</taxon>
        <taxon>Panicoideae</taxon>
        <taxon>Andropogonodae</taxon>
        <taxon>Paspaleae</taxon>
        <taxon>Paspalinae</taxon>
        <taxon>Paspalum</taxon>
    </lineage>
</organism>
<proteinExistence type="predicted"/>
<dbReference type="OrthoDB" id="646432at2759"/>
<feature type="non-terminal residue" evidence="1">
    <location>
        <position position="325"/>
    </location>
</feature>